<keyword evidence="2" id="KW-0732">Signal</keyword>
<evidence type="ECO:0000313" key="5">
    <source>
        <dbReference type="Proteomes" id="UP000619479"/>
    </source>
</evidence>
<keyword evidence="1" id="KW-0378">Hydrolase</keyword>
<evidence type="ECO:0000313" key="4">
    <source>
        <dbReference type="EMBL" id="GID67464.1"/>
    </source>
</evidence>
<protein>
    <recommendedName>
        <fullName evidence="3">CBM-cenC domain-containing protein</fullName>
    </recommendedName>
</protein>
<dbReference type="SUPFAM" id="SSF49785">
    <property type="entry name" value="Galactose-binding domain-like"/>
    <property type="match status" value="1"/>
</dbReference>
<reference evidence="4" key="1">
    <citation type="submission" date="2021-01" db="EMBL/GenBank/DDBJ databases">
        <title>Whole genome shotgun sequence of Actinoplanes cyaneus NBRC 14990.</title>
        <authorList>
            <person name="Komaki H."/>
            <person name="Tamura T."/>
        </authorList>
    </citation>
    <scope>NUCLEOTIDE SEQUENCE</scope>
    <source>
        <strain evidence="4">NBRC 14990</strain>
    </source>
</reference>
<evidence type="ECO:0000256" key="1">
    <source>
        <dbReference type="ARBA" id="ARBA00022801"/>
    </source>
</evidence>
<gene>
    <name evidence="4" type="ORF">Acy02nite_53450</name>
</gene>
<dbReference type="EMBL" id="BOMH01000039">
    <property type="protein sequence ID" value="GID67464.1"/>
    <property type="molecule type" value="Genomic_DNA"/>
</dbReference>
<name>A0A919IKK7_9ACTN</name>
<dbReference type="InterPro" id="IPR003305">
    <property type="entry name" value="CenC_carb-bd"/>
</dbReference>
<keyword evidence="5" id="KW-1185">Reference proteome</keyword>
<dbReference type="Pfam" id="PF02018">
    <property type="entry name" value="CBM_4_9"/>
    <property type="match status" value="1"/>
</dbReference>
<organism evidence="4 5">
    <name type="scientific">Actinoplanes cyaneus</name>
    <dbReference type="NCBI Taxonomy" id="52696"/>
    <lineage>
        <taxon>Bacteria</taxon>
        <taxon>Bacillati</taxon>
        <taxon>Actinomycetota</taxon>
        <taxon>Actinomycetes</taxon>
        <taxon>Micromonosporales</taxon>
        <taxon>Micromonosporaceae</taxon>
        <taxon>Actinoplanes</taxon>
    </lineage>
</organism>
<proteinExistence type="predicted"/>
<accession>A0A919IKK7</accession>
<comment type="caution">
    <text evidence="4">The sequence shown here is derived from an EMBL/GenBank/DDBJ whole genome shotgun (WGS) entry which is preliminary data.</text>
</comment>
<feature type="chain" id="PRO_5036863711" description="CBM-cenC domain-containing protein" evidence="2">
    <location>
        <begin position="18"/>
        <end position="790"/>
    </location>
</feature>
<feature type="signal peptide" evidence="2">
    <location>
        <begin position="1"/>
        <end position="17"/>
    </location>
</feature>
<sequence>MALLSTVLLIPSTPALAAASSATRLQANPGFESGLTSWTADSSAATATTTAHSGSGALRIADSSTTAGVSVRGSALAVVPGERITAGIWVKQAVAGAGGFLYLEFRRADGSRTTPVLSEAAASSTSWQQLTVTGDVPDDAVTVNVLAYSSVAGSGTTYWDDATVSALPAPLRKVPNAGFEEQRDTSYPTQWATDKTGVGLVRGAAAFEGDTAVRITDGSTTDAVSVLSRAVPVGVGETITASAWANPLSGAGATLYLEFRDADGDRLSATTAAPGSAGSGWQRVGVTATAPASATTVTVRLYSLLGSVGTTTWDDVRLRSGADVSYAPALGAGRMVLFAGDQRVESYTGVTHKVFAGTKANTTGIVLGKGSAAYTANPRCSCTVLPGGTGEPKWKLWFSGSPQNGLSAGYATSEDGLTFQHVALVTGAPALGGVVANPAWTSGSAVPHYFGLSRRTTSGNEYYWVRSTDGIAWTEVPGSTPLAGFDVANVTWDPVTKLFVAQIKRHLSIPLGPRTTWVSTSTDFVRWSTPRPSFATDRLDDELITGAGKHGQTPWSEVYGMPAIRYGDQYLGTPWIFDITYSPNRDDGDNGPDKGRGHLELATSQDLVNWSRPSRGDLVTPGAAGSWDYGFQLGGTTLTTVTNAAGQQETRFYYGSFAGEHSCSAANVTAGDCDHGAGNSNVGMVSWPADRFASFHGAGTVTTRPLTPAGSNLTVNFAPGAGGDNLKVEVLDVDGTVLTGYGAADVTPITTDARAPGAQVTWGANTTLPSGPIRLRFTQTGGDLFAFTVD</sequence>
<evidence type="ECO:0000259" key="3">
    <source>
        <dbReference type="Pfam" id="PF02018"/>
    </source>
</evidence>
<dbReference type="Proteomes" id="UP000619479">
    <property type="component" value="Unassembled WGS sequence"/>
</dbReference>
<evidence type="ECO:0000256" key="2">
    <source>
        <dbReference type="SAM" id="SignalP"/>
    </source>
</evidence>
<dbReference type="GO" id="GO:0016798">
    <property type="term" value="F:hydrolase activity, acting on glycosyl bonds"/>
    <property type="evidence" value="ECO:0007669"/>
    <property type="project" value="InterPro"/>
</dbReference>
<dbReference type="Gene3D" id="2.60.120.260">
    <property type="entry name" value="Galactose-binding domain-like"/>
    <property type="match status" value="2"/>
</dbReference>
<dbReference type="AlphaFoldDB" id="A0A919IKK7"/>
<feature type="domain" description="CBM-cenC" evidence="3">
    <location>
        <begin position="28"/>
        <end position="145"/>
    </location>
</feature>
<dbReference type="InterPro" id="IPR008979">
    <property type="entry name" value="Galactose-bd-like_sf"/>
</dbReference>